<feature type="domain" description="HTH lacI-type" evidence="4">
    <location>
        <begin position="5"/>
        <end position="59"/>
    </location>
</feature>
<sequence>MAHKPTLLSLAMDLNVSRQTISNAIHHPERLQADTLARIRAELDRQGYAPSRAARQLRNNRAGAFGYRLHPTFDGINGNILDRFLHELVATAQAAGFSVVVFAANSDEDEIAQLQHLHQTGAIDGAILSASSEGDPRPTALATAGLPGASFGRPWAAPASPYAWVDVDGKAGTAAAVTSLRNAHHDRIGWIGWNPEVGVGHDRYLGYKEALGDLIDPDLQRRYPDSTDAGRRAALELAEAGATAVVCASDSLALGAVTSGAFARGNIFGFDDTPVAAAMEMNSVRQPIEDIARTCFQLALSSLEKNIKPTGTLVKASPVIRTSIER</sequence>
<dbReference type="InterPro" id="IPR010982">
    <property type="entry name" value="Lambda_DNA-bd_dom_sf"/>
</dbReference>
<organism evidence="5 6">
    <name type="scientific">Winkia neuii subsp. anitrata</name>
    <dbReference type="NCBI Taxonomy" id="29318"/>
    <lineage>
        <taxon>Bacteria</taxon>
        <taxon>Bacillati</taxon>
        <taxon>Actinomycetota</taxon>
        <taxon>Actinomycetes</taxon>
        <taxon>Actinomycetales</taxon>
        <taxon>Actinomycetaceae</taxon>
        <taxon>Winkia</taxon>
    </lineage>
</organism>
<dbReference type="AlphaFoldDB" id="A0AB38XNL6"/>
<keyword evidence="1" id="KW-0805">Transcription regulation</keyword>
<dbReference type="Pfam" id="PF13377">
    <property type="entry name" value="Peripla_BP_3"/>
    <property type="match status" value="1"/>
</dbReference>
<accession>A0AB38XNL6</accession>
<reference evidence="5" key="1">
    <citation type="submission" date="2023-01" db="EMBL/GenBank/DDBJ databases">
        <title>Comparative Genomic Analysis of the Clinically-Derived Winkia Strain NY0527 Provides Evidence into the Taxonomic Reassignment of Winkia neuii and Characterizes Their Virulence Traits.</title>
        <authorList>
            <person name="Cai X."/>
            <person name="Peng Y."/>
            <person name="Li M."/>
            <person name="Qiu Y."/>
            <person name="Wang Y."/>
            <person name="Xu L."/>
            <person name="Hou Q."/>
        </authorList>
    </citation>
    <scope>NUCLEOTIDE SEQUENCE</scope>
    <source>
        <strain evidence="5">NY0527</strain>
    </source>
</reference>
<protein>
    <submittedName>
        <fullName evidence="5">Substrate-binding domain-containing protein</fullName>
    </submittedName>
</protein>
<proteinExistence type="predicted"/>
<dbReference type="SUPFAM" id="SSF53822">
    <property type="entry name" value="Periplasmic binding protein-like I"/>
    <property type="match status" value="1"/>
</dbReference>
<dbReference type="InterPro" id="IPR000843">
    <property type="entry name" value="HTH_LacI"/>
</dbReference>
<evidence type="ECO:0000259" key="4">
    <source>
        <dbReference type="PROSITE" id="PS50932"/>
    </source>
</evidence>
<evidence type="ECO:0000256" key="1">
    <source>
        <dbReference type="ARBA" id="ARBA00023015"/>
    </source>
</evidence>
<dbReference type="InterPro" id="IPR046335">
    <property type="entry name" value="LacI/GalR-like_sensor"/>
</dbReference>
<dbReference type="KEGG" id="wne:PIG85_09050"/>
<dbReference type="PROSITE" id="PS50932">
    <property type="entry name" value="HTH_LACI_2"/>
    <property type="match status" value="1"/>
</dbReference>
<evidence type="ECO:0000256" key="3">
    <source>
        <dbReference type="ARBA" id="ARBA00023163"/>
    </source>
</evidence>
<dbReference type="SMART" id="SM00354">
    <property type="entry name" value="HTH_LACI"/>
    <property type="match status" value="1"/>
</dbReference>
<dbReference type="Proteomes" id="UP001211044">
    <property type="component" value="Chromosome"/>
</dbReference>
<dbReference type="PANTHER" id="PTHR30146:SF109">
    <property type="entry name" value="HTH-TYPE TRANSCRIPTIONAL REGULATOR GALS"/>
    <property type="match status" value="1"/>
</dbReference>
<dbReference type="EMBL" id="CP116394">
    <property type="protein sequence ID" value="WCE45779.1"/>
    <property type="molecule type" value="Genomic_DNA"/>
</dbReference>
<dbReference type="InterPro" id="IPR028082">
    <property type="entry name" value="Peripla_BP_I"/>
</dbReference>
<dbReference type="PANTHER" id="PTHR30146">
    <property type="entry name" value="LACI-RELATED TRANSCRIPTIONAL REPRESSOR"/>
    <property type="match status" value="1"/>
</dbReference>
<dbReference type="GO" id="GO:0000976">
    <property type="term" value="F:transcription cis-regulatory region binding"/>
    <property type="evidence" value="ECO:0007669"/>
    <property type="project" value="TreeGrafter"/>
</dbReference>
<name>A0AB38XNL6_9ACTO</name>
<dbReference type="SUPFAM" id="SSF47413">
    <property type="entry name" value="lambda repressor-like DNA-binding domains"/>
    <property type="match status" value="1"/>
</dbReference>
<evidence type="ECO:0000313" key="6">
    <source>
        <dbReference type="Proteomes" id="UP001211044"/>
    </source>
</evidence>
<keyword evidence="2" id="KW-0238">DNA-binding</keyword>
<evidence type="ECO:0000256" key="2">
    <source>
        <dbReference type="ARBA" id="ARBA00023125"/>
    </source>
</evidence>
<dbReference type="Gene3D" id="1.10.260.40">
    <property type="entry name" value="lambda repressor-like DNA-binding domains"/>
    <property type="match status" value="1"/>
</dbReference>
<keyword evidence="3" id="KW-0804">Transcription</keyword>
<dbReference type="RefSeq" id="WP_004808412.1">
    <property type="nucleotide sequence ID" value="NZ_CP116394.1"/>
</dbReference>
<evidence type="ECO:0000313" key="5">
    <source>
        <dbReference type="EMBL" id="WCE45779.1"/>
    </source>
</evidence>
<dbReference type="GO" id="GO:0003700">
    <property type="term" value="F:DNA-binding transcription factor activity"/>
    <property type="evidence" value="ECO:0007669"/>
    <property type="project" value="TreeGrafter"/>
</dbReference>
<dbReference type="Gene3D" id="3.40.50.2300">
    <property type="match status" value="2"/>
</dbReference>
<gene>
    <name evidence="5" type="ORF">PIG85_09050</name>
</gene>